<dbReference type="RefSeq" id="WP_135254346.1">
    <property type="nucleotide sequence ID" value="NZ_CP038865.1"/>
</dbReference>
<dbReference type="EMBL" id="CP038865">
    <property type="protein sequence ID" value="QCA29433.1"/>
    <property type="molecule type" value="Genomic_DNA"/>
</dbReference>
<proteinExistence type="predicted"/>
<name>A0AAJ5EEI9_9ENTE</name>
<reference evidence="3 5" key="2">
    <citation type="journal article" date="2020" name="Int. J. Syst. Evol. Microbiol.">
        <title>Vagococcus xieshaowenii sp. nov., isolated from snow finch (Montifringilla taczanowskii) cloacal content.</title>
        <authorList>
            <person name="Ge Y."/>
            <person name="Yang J."/>
            <person name="Lai X.H."/>
            <person name="Zhang G."/>
            <person name="Jin D."/>
            <person name="Lu S."/>
            <person name="Wang B."/>
            <person name="Huang Y."/>
            <person name="Huang Y."/>
            <person name="Ren Z."/>
            <person name="Zhang X."/>
            <person name="Xu J."/>
        </authorList>
    </citation>
    <scope>NUCLEOTIDE SEQUENCE [LARGE SCALE GENOMIC DNA]</scope>
    <source>
        <strain evidence="5">personal::cf-49</strain>
        <strain evidence="3">Personal::cf-49</strain>
    </source>
</reference>
<gene>
    <name evidence="4" type="ORF">E4031_05005</name>
    <name evidence="3" type="ORF">E4Z98_08930</name>
</gene>
<feature type="transmembrane region" description="Helical" evidence="2">
    <location>
        <begin position="7"/>
        <end position="31"/>
    </location>
</feature>
<sequence length="108" mass="11583">MKHKRKEIFIASLVMLVGLYVAFPVATYGAVQSETPVTVTIEKNNALEKSTGKDTTSNQPSYSNGSGTGLLPQTNEKTSSMLITFTGVLVTAISMVVLVTKKMKGVKK</sequence>
<dbReference type="Proteomes" id="UP000296883">
    <property type="component" value="Chromosome"/>
</dbReference>
<feature type="compositionally biased region" description="Polar residues" evidence="1">
    <location>
        <begin position="53"/>
        <end position="73"/>
    </location>
</feature>
<feature type="transmembrane region" description="Helical" evidence="2">
    <location>
        <begin position="80"/>
        <end position="99"/>
    </location>
</feature>
<evidence type="ECO:0000313" key="4">
    <source>
        <dbReference type="EMBL" id="TFZ41553.1"/>
    </source>
</evidence>
<keyword evidence="2" id="KW-0812">Transmembrane</keyword>
<evidence type="ECO:0000313" key="5">
    <source>
        <dbReference type="Proteomes" id="UP000296883"/>
    </source>
</evidence>
<protein>
    <submittedName>
        <fullName evidence="4">LPXTG cell wall anchor domain-containing protein</fullName>
    </submittedName>
</protein>
<keyword evidence="2" id="KW-0472">Membrane</keyword>
<evidence type="ECO:0000256" key="2">
    <source>
        <dbReference type="SAM" id="Phobius"/>
    </source>
</evidence>
<keyword evidence="2" id="KW-1133">Transmembrane helix</keyword>
<evidence type="ECO:0000313" key="6">
    <source>
        <dbReference type="Proteomes" id="UP000297725"/>
    </source>
</evidence>
<feature type="region of interest" description="Disordered" evidence="1">
    <location>
        <begin position="43"/>
        <end position="73"/>
    </location>
</feature>
<dbReference type="NCBIfam" id="TIGR01167">
    <property type="entry name" value="LPXTG_anchor"/>
    <property type="match status" value="1"/>
</dbReference>
<accession>A0AAJ5EEI9</accession>
<keyword evidence="5" id="KW-1185">Reference proteome</keyword>
<dbReference type="EMBL" id="SRHU01000019">
    <property type="protein sequence ID" value="TFZ41553.1"/>
    <property type="molecule type" value="Genomic_DNA"/>
</dbReference>
<organism evidence="4 6">
    <name type="scientific">Vagococcus xieshaowenii</name>
    <dbReference type="NCBI Taxonomy" id="2562451"/>
    <lineage>
        <taxon>Bacteria</taxon>
        <taxon>Bacillati</taxon>
        <taxon>Bacillota</taxon>
        <taxon>Bacilli</taxon>
        <taxon>Lactobacillales</taxon>
        <taxon>Enterococcaceae</taxon>
        <taxon>Vagococcus</taxon>
    </lineage>
</organism>
<dbReference type="Proteomes" id="UP000297725">
    <property type="component" value="Unassembled WGS sequence"/>
</dbReference>
<reference evidence="4 6" key="1">
    <citation type="submission" date="2019-03" db="EMBL/GenBank/DDBJ databases">
        <title>Vagococcus sp. was isolated fron gut of Carduelis flavirostris.</title>
        <authorList>
            <person name="Ge Y."/>
        </authorList>
    </citation>
    <scope>NUCLEOTIDE SEQUENCE [LARGE SCALE GENOMIC DNA]</scope>
    <source>
        <strain evidence="4 6">CF-210</strain>
    </source>
</reference>
<dbReference type="AlphaFoldDB" id="A0AAJ5EEI9"/>
<evidence type="ECO:0000313" key="3">
    <source>
        <dbReference type="EMBL" id="QCA29433.1"/>
    </source>
</evidence>
<evidence type="ECO:0000256" key="1">
    <source>
        <dbReference type="SAM" id="MobiDB-lite"/>
    </source>
</evidence>